<sequence length="195" mass="22907">MDDRFWEILGYDPQKMPSKSSTWRDIINQDDLKAALTNFNQHIEDPNIPYDQVLRFTHKKGRTVWIRSKGMAIRNEENKAIRMVGSHLEITELKENEEFLHRCNQEANIGFWDMSVENKTIKWSNTTKAIHGVDLDFKPCLETSINFYKEGSSRTKITELVFRALILENLLTKNYKLLPYKANTNGLRLLVFLKK</sequence>
<dbReference type="Proteomes" id="UP000029643">
    <property type="component" value="Unassembled WGS sequence"/>
</dbReference>
<protein>
    <recommendedName>
        <fullName evidence="2">histidine kinase</fullName>
        <ecNumber evidence="2">2.7.13.3</ecNumber>
    </recommendedName>
</protein>
<dbReference type="InterPro" id="IPR013655">
    <property type="entry name" value="PAS_fold_3"/>
</dbReference>
<keyword evidence="4" id="KW-0808">Transferase</keyword>
<name>A0A090X721_9FLAO</name>
<dbReference type="NCBIfam" id="TIGR00229">
    <property type="entry name" value="sensory_box"/>
    <property type="match status" value="1"/>
</dbReference>
<dbReference type="AlphaFoldDB" id="A0A090X721"/>
<dbReference type="EC" id="2.7.13.3" evidence="2"/>
<dbReference type="Pfam" id="PF08447">
    <property type="entry name" value="PAS_3"/>
    <property type="match status" value="1"/>
</dbReference>
<keyword evidence="3" id="KW-0597">Phosphoprotein</keyword>
<dbReference type="EMBL" id="BBNU01000024">
    <property type="protein sequence ID" value="GAL82272.1"/>
    <property type="molecule type" value="Genomic_DNA"/>
</dbReference>
<comment type="caution">
    <text evidence="7">The sequence shown here is derived from an EMBL/GenBank/DDBJ whole genome shotgun (WGS) entry which is preliminary data.</text>
</comment>
<organism evidence="7 8">
    <name type="scientific">Algibacter lectus</name>
    <dbReference type="NCBI Taxonomy" id="221126"/>
    <lineage>
        <taxon>Bacteria</taxon>
        <taxon>Pseudomonadati</taxon>
        <taxon>Bacteroidota</taxon>
        <taxon>Flavobacteriia</taxon>
        <taxon>Flavobacteriales</taxon>
        <taxon>Flavobacteriaceae</taxon>
        <taxon>Algibacter</taxon>
    </lineage>
</organism>
<evidence type="ECO:0000313" key="7">
    <source>
        <dbReference type="EMBL" id="GAL82272.1"/>
    </source>
</evidence>
<dbReference type="InterPro" id="IPR000014">
    <property type="entry name" value="PAS"/>
</dbReference>
<dbReference type="InterPro" id="IPR000700">
    <property type="entry name" value="PAS-assoc_C"/>
</dbReference>
<evidence type="ECO:0000256" key="2">
    <source>
        <dbReference type="ARBA" id="ARBA00012438"/>
    </source>
</evidence>
<dbReference type="InterPro" id="IPR052162">
    <property type="entry name" value="Sensor_kinase/Photoreceptor"/>
</dbReference>
<evidence type="ECO:0000259" key="6">
    <source>
        <dbReference type="PROSITE" id="PS50113"/>
    </source>
</evidence>
<dbReference type="Gene3D" id="3.30.450.20">
    <property type="entry name" value="PAS domain"/>
    <property type="match status" value="2"/>
</dbReference>
<dbReference type="PANTHER" id="PTHR43304:SF1">
    <property type="entry name" value="PAC DOMAIN-CONTAINING PROTEIN"/>
    <property type="match status" value="1"/>
</dbReference>
<evidence type="ECO:0000313" key="8">
    <source>
        <dbReference type="Proteomes" id="UP000029643"/>
    </source>
</evidence>
<dbReference type="SUPFAM" id="SSF55785">
    <property type="entry name" value="PYP-like sensor domain (PAS domain)"/>
    <property type="match status" value="1"/>
</dbReference>
<dbReference type="PANTHER" id="PTHR43304">
    <property type="entry name" value="PHYTOCHROME-LIKE PROTEIN CPH1"/>
    <property type="match status" value="1"/>
</dbReference>
<comment type="catalytic activity">
    <reaction evidence="1">
        <text>ATP + protein L-histidine = ADP + protein N-phospho-L-histidine.</text>
        <dbReference type="EC" id="2.7.13.3"/>
    </reaction>
</comment>
<proteinExistence type="predicted"/>
<dbReference type="SMART" id="SM00086">
    <property type="entry name" value="PAC"/>
    <property type="match status" value="1"/>
</dbReference>
<evidence type="ECO:0000256" key="1">
    <source>
        <dbReference type="ARBA" id="ARBA00000085"/>
    </source>
</evidence>
<dbReference type="GO" id="GO:0004673">
    <property type="term" value="F:protein histidine kinase activity"/>
    <property type="evidence" value="ECO:0007669"/>
    <property type="project" value="UniProtKB-EC"/>
</dbReference>
<dbReference type="PROSITE" id="PS50113">
    <property type="entry name" value="PAC"/>
    <property type="match status" value="1"/>
</dbReference>
<evidence type="ECO:0000256" key="5">
    <source>
        <dbReference type="ARBA" id="ARBA00022777"/>
    </source>
</evidence>
<dbReference type="InterPro" id="IPR001610">
    <property type="entry name" value="PAC"/>
</dbReference>
<accession>A0A090X721</accession>
<evidence type="ECO:0000256" key="4">
    <source>
        <dbReference type="ARBA" id="ARBA00022679"/>
    </source>
</evidence>
<gene>
    <name evidence="7" type="ORF">JCM19274_1586</name>
</gene>
<keyword evidence="5" id="KW-0418">Kinase</keyword>
<feature type="domain" description="PAC" evidence="6">
    <location>
        <begin position="50"/>
        <end position="102"/>
    </location>
</feature>
<reference evidence="7 8" key="1">
    <citation type="journal article" date="2014" name="Genome Announc.">
        <title>Draft Genome Sequences of Marine Flavobacterium Algibacter lectus Strains SS8 and NR4.</title>
        <authorList>
            <person name="Takatani N."/>
            <person name="Nakanishi M."/>
            <person name="Meirelles P."/>
            <person name="Mino S."/>
            <person name="Suda W."/>
            <person name="Oshima K."/>
            <person name="Hattori M."/>
            <person name="Ohkuma M."/>
            <person name="Hosokawa M."/>
            <person name="Miyashita K."/>
            <person name="Thompson F.L."/>
            <person name="Niwa A."/>
            <person name="Sawabe T."/>
            <person name="Sawabe T."/>
        </authorList>
    </citation>
    <scope>NUCLEOTIDE SEQUENCE [LARGE SCALE GENOMIC DNA]</scope>
    <source>
        <strain evidence="8">JCM19274</strain>
    </source>
</reference>
<evidence type="ECO:0000256" key="3">
    <source>
        <dbReference type="ARBA" id="ARBA00022553"/>
    </source>
</evidence>
<dbReference type="InterPro" id="IPR035965">
    <property type="entry name" value="PAS-like_dom_sf"/>
</dbReference>